<sequence length="249" mass="25138">ANLAQRRTRTARRGPDAAAGRGGVEEDRAGGRHRGRAGRVLCAGRAALPGLRDAQGAPRRAAGLQEPAFRGDAGGGAGGVRRRHGALGSGRGADVAGDGVPVRTLGGGGDRGGGGHPGRHRRLPVRALPVRGRGAAADGPAAEPAGARLRGGRLQLPPLRAAGPRLPLLADEPGAGLHPGQHAHLHDGHGHRDPPGLVRLREPGRVAPAHPLGPRPAQHHRAAFVHAARRAGAAAGSGEEGAAEEEKCL</sequence>
<feature type="compositionally biased region" description="Basic residues" evidence="1">
    <location>
        <begin position="1"/>
        <end position="12"/>
    </location>
</feature>
<feature type="region of interest" description="Disordered" evidence="1">
    <location>
        <begin position="53"/>
        <end position="100"/>
    </location>
</feature>
<evidence type="ECO:0000256" key="1">
    <source>
        <dbReference type="SAM" id="MobiDB-lite"/>
    </source>
</evidence>
<reference evidence="2" key="1">
    <citation type="submission" date="2020-02" db="EMBL/GenBank/DDBJ databases">
        <authorList>
            <person name="Meier V. D."/>
        </authorList>
    </citation>
    <scope>NUCLEOTIDE SEQUENCE</scope>
    <source>
        <strain evidence="2">AVDCRST_MAG68</strain>
    </source>
</reference>
<name>A0A6J4KXN6_9BACT</name>
<proteinExistence type="predicted"/>
<dbReference type="AlphaFoldDB" id="A0A6J4KXN6"/>
<dbReference type="EMBL" id="CADCTW010000080">
    <property type="protein sequence ID" value="CAA9313958.1"/>
    <property type="molecule type" value="Genomic_DNA"/>
</dbReference>
<organism evidence="2">
    <name type="scientific">uncultured Gemmatimonadota bacterium</name>
    <dbReference type="NCBI Taxonomy" id="203437"/>
    <lineage>
        <taxon>Bacteria</taxon>
        <taxon>Pseudomonadati</taxon>
        <taxon>Gemmatimonadota</taxon>
        <taxon>environmental samples</taxon>
    </lineage>
</organism>
<feature type="region of interest" description="Disordered" evidence="1">
    <location>
        <begin position="1"/>
        <end position="36"/>
    </location>
</feature>
<feature type="non-terminal residue" evidence="2">
    <location>
        <position position="249"/>
    </location>
</feature>
<evidence type="ECO:0000313" key="2">
    <source>
        <dbReference type="EMBL" id="CAA9313958.1"/>
    </source>
</evidence>
<feature type="region of interest" description="Disordered" evidence="1">
    <location>
        <begin position="227"/>
        <end position="249"/>
    </location>
</feature>
<protein>
    <submittedName>
        <fullName evidence="2">Uncharacterized protein</fullName>
    </submittedName>
</protein>
<gene>
    <name evidence="2" type="ORF">AVDCRST_MAG68-1552</name>
</gene>
<feature type="non-terminal residue" evidence="2">
    <location>
        <position position="1"/>
    </location>
</feature>
<accession>A0A6J4KXN6</accession>